<feature type="coiled-coil region" evidence="4">
    <location>
        <begin position="253"/>
        <end position="317"/>
    </location>
</feature>
<dbReference type="eggNOG" id="COG0419">
    <property type="taxonomic scope" value="Bacteria"/>
</dbReference>
<dbReference type="InterPro" id="IPR027417">
    <property type="entry name" value="P-loop_NTPase"/>
</dbReference>
<dbReference type="PANTHER" id="PTHR32114">
    <property type="entry name" value="ABC TRANSPORTER ABCH.3"/>
    <property type="match status" value="1"/>
</dbReference>
<evidence type="ECO:0000313" key="7">
    <source>
        <dbReference type="Proteomes" id="UP000030408"/>
    </source>
</evidence>
<dbReference type="OrthoDB" id="9795626at2"/>
<dbReference type="GO" id="GO:0016887">
    <property type="term" value="F:ATP hydrolysis activity"/>
    <property type="evidence" value="ECO:0007669"/>
    <property type="project" value="InterPro"/>
</dbReference>
<comment type="subunit">
    <text evidence="2">Heterodimer of SbcC and SbcD.</text>
</comment>
<dbReference type="EMBL" id="JPVO01000044">
    <property type="protein sequence ID" value="KGR76697.1"/>
    <property type="molecule type" value="Genomic_DNA"/>
</dbReference>
<dbReference type="RefSeq" id="WP_036198899.1">
    <property type="nucleotide sequence ID" value="NZ_AVCY01000012.1"/>
</dbReference>
<keyword evidence="4" id="KW-0175">Coiled coil</keyword>
<dbReference type="AlphaFoldDB" id="A0A0A3IPC3"/>
<evidence type="ECO:0000256" key="4">
    <source>
        <dbReference type="SAM" id="Coils"/>
    </source>
</evidence>
<dbReference type="GO" id="GO:0006302">
    <property type="term" value="P:double-strand break repair"/>
    <property type="evidence" value="ECO:0007669"/>
    <property type="project" value="InterPro"/>
</dbReference>
<dbReference type="InterPro" id="IPR038729">
    <property type="entry name" value="Rad50/SbcC_AAA"/>
</dbReference>
<dbReference type="Gene3D" id="3.40.50.300">
    <property type="entry name" value="P-loop containing nucleotide triphosphate hydrolases"/>
    <property type="match status" value="2"/>
</dbReference>
<feature type="coiled-coil region" evidence="4">
    <location>
        <begin position="704"/>
        <end position="738"/>
    </location>
</feature>
<proteinExistence type="inferred from homology"/>
<name>A0A0A3IPC3_9BACL</name>
<organism evidence="6 7">
    <name type="scientific">Ureibacillus sinduriensis BLB-1 = JCM 15800</name>
    <dbReference type="NCBI Taxonomy" id="1384057"/>
    <lineage>
        <taxon>Bacteria</taxon>
        <taxon>Bacillati</taxon>
        <taxon>Bacillota</taxon>
        <taxon>Bacilli</taxon>
        <taxon>Bacillales</taxon>
        <taxon>Caryophanaceae</taxon>
        <taxon>Ureibacillus</taxon>
    </lineage>
</organism>
<dbReference type="SUPFAM" id="SSF52540">
    <property type="entry name" value="P-loop containing nucleoside triphosphate hydrolases"/>
    <property type="match status" value="1"/>
</dbReference>
<comment type="caution">
    <text evidence="6">The sequence shown here is derived from an EMBL/GenBank/DDBJ whole genome shotgun (WGS) entry which is preliminary data.</text>
</comment>
<evidence type="ECO:0000313" key="6">
    <source>
        <dbReference type="EMBL" id="KGR76697.1"/>
    </source>
</evidence>
<accession>A0A0A3IPC3</accession>
<dbReference type="PANTHER" id="PTHR32114:SF2">
    <property type="entry name" value="ABC TRANSPORTER ABCH.3"/>
    <property type="match status" value="1"/>
</dbReference>
<dbReference type="STRING" id="1384057.CD33_05945"/>
<dbReference type="Pfam" id="PF13476">
    <property type="entry name" value="AAA_23"/>
    <property type="match status" value="1"/>
</dbReference>
<evidence type="ECO:0000259" key="5">
    <source>
        <dbReference type="Pfam" id="PF13476"/>
    </source>
</evidence>
<keyword evidence="7" id="KW-1185">Reference proteome</keyword>
<comment type="similarity">
    <text evidence="1">Belongs to the SMC family. SbcC subfamily.</text>
</comment>
<dbReference type="Pfam" id="PF13558">
    <property type="entry name" value="SbcC_Walker_B"/>
    <property type="match status" value="1"/>
</dbReference>
<feature type="coiled-coil region" evidence="4">
    <location>
        <begin position="395"/>
        <end position="501"/>
    </location>
</feature>
<reference evidence="6 7" key="1">
    <citation type="submission" date="2014-02" db="EMBL/GenBank/DDBJ databases">
        <title>Draft genome sequence of Lysinibacillus sinduriensis JCM 15800.</title>
        <authorList>
            <person name="Zhang F."/>
            <person name="Wang G."/>
            <person name="Zhang L."/>
        </authorList>
    </citation>
    <scope>NUCLEOTIDE SEQUENCE [LARGE SCALE GENOMIC DNA]</scope>
    <source>
        <strain evidence="6 7">JCM 15800</strain>
    </source>
</reference>
<protein>
    <recommendedName>
        <fullName evidence="3">Nuclease SbcCD subunit C</fullName>
    </recommendedName>
</protein>
<gene>
    <name evidence="6" type="ORF">CD33_05945</name>
</gene>
<feature type="domain" description="Rad50/SbcC-type AAA" evidence="5">
    <location>
        <begin position="5"/>
        <end position="218"/>
    </location>
</feature>
<sequence length="1025" mass="118847">MKPIKLTMKAFGPYKNEEVIDFNELKDNRLFVISGSTGAGKTTIFDGICFALYGFGSGQDRKETKTLRSDFAEDSIHTAVELVFEIHGKTYRVLRQLSHVKEGRKTATGEKYELFEIVDDGQEVASVERQRVTDINQKIEELIGLTYDQFNQIVMLPQGEFRKLLTSQSDNKEEILRKIFKTNRYGEMTHKLEEKKRKAEMELDRAKTLKNSYISQIEGALPKRDSLLFTLLAQESNVYQIQDALDEEVNYYKEKIKEDKKIYEEARKKHDDQYNRFVQNKAINERIDSYEKRKRKLSELEQQRPAYEKMKMDYEAAIRASKILPLNQQCHALHKEKMEKQTELENVALKLKQAGIDLTEATKVYEDEHSKEVEREQAAQHLIDLQKLLPRFEQIELLRKNVQSLETAEKEAHNSLENTEQQLDGEKQKVEHLYKLIEQLEDNKENFNEYLERQTYLKQVINLFSHYHQLKNELQALQMNVNVYEKEHESAKQVYDLEEAKWLTNQASRLAASLIPGSPCPVCGSTEHGQITTEHTEAVDEAIIKNLKMKLTEAEQKKYRAEANLSSHMAQVRQCEQELEKFNANAEKEREYIQEFNELNVKIEQLKNDEAKLATYKKTLKQLKSVLEQLEAKQKQLADKHFEVKEQLLRESTVLTEQQKEIPSELHHISLLHKAIAEARQRKLALFTRWEKVQKHLHATEKKVAATEEELNQTTKYIEHLEEKLVLAKEEFKRGMADAGFESYRHFESSIRDDFQINHLQNEYMEFSKALHTITAQVAQESEELEGKEKVDLSLIEEALNTLKFEYENALQILNRSLQFESQAIDFSEKLDHVADKIYQLEEVSSQIIDLHNLLRGQNSKKVSFERYVQMGYLEQITEAANIRLKNLSNGQYYLQCSDRQESHGRQSGLSLDVHDTYTGQSRDVKSLSGGEKFNASLCLALGMADVIQSFQGNVKIDTMFIDEGFGSLDEESLMKAIDTLIDLQKSGRMIGVISHVSELKAAIPAILQVEKLKEGYSRTSILLK</sequence>
<feature type="coiled-coil region" evidence="4">
    <location>
        <begin position="544"/>
        <end position="647"/>
    </location>
</feature>
<evidence type="ECO:0000256" key="2">
    <source>
        <dbReference type="ARBA" id="ARBA00011322"/>
    </source>
</evidence>
<feature type="coiled-coil region" evidence="4">
    <location>
        <begin position="189"/>
        <end position="216"/>
    </location>
</feature>
<evidence type="ECO:0000256" key="1">
    <source>
        <dbReference type="ARBA" id="ARBA00006930"/>
    </source>
</evidence>
<evidence type="ECO:0000256" key="3">
    <source>
        <dbReference type="ARBA" id="ARBA00013368"/>
    </source>
</evidence>
<dbReference type="Proteomes" id="UP000030408">
    <property type="component" value="Unassembled WGS sequence"/>
</dbReference>